<feature type="compositionally biased region" description="Basic and acidic residues" evidence="10">
    <location>
        <begin position="599"/>
        <end position="629"/>
    </location>
</feature>
<feature type="compositionally biased region" description="Polar residues" evidence="10">
    <location>
        <begin position="1636"/>
        <end position="1654"/>
    </location>
</feature>
<feature type="region of interest" description="Disordered" evidence="10">
    <location>
        <begin position="1431"/>
        <end position="1469"/>
    </location>
</feature>
<dbReference type="OrthoDB" id="10029243at2759"/>
<comment type="subcellular location">
    <subcellularLocation>
        <location evidence="1">Nucleus</location>
    </subcellularLocation>
</comment>
<feature type="compositionally biased region" description="Polar residues" evidence="10">
    <location>
        <begin position="633"/>
        <end position="643"/>
    </location>
</feature>
<dbReference type="GeneID" id="105898840"/>
<feature type="region of interest" description="Disordered" evidence="10">
    <location>
        <begin position="1250"/>
        <end position="1272"/>
    </location>
</feature>
<feature type="compositionally biased region" description="Low complexity" evidence="10">
    <location>
        <begin position="727"/>
        <end position="745"/>
    </location>
</feature>
<dbReference type="PROSITE" id="PS51805">
    <property type="entry name" value="EPHD"/>
    <property type="match status" value="1"/>
</dbReference>
<feature type="compositionally biased region" description="Polar residues" evidence="10">
    <location>
        <begin position="682"/>
        <end position="703"/>
    </location>
</feature>
<feature type="compositionally biased region" description="Polar residues" evidence="10">
    <location>
        <begin position="657"/>
        <end position="666"/>
    </location>
</feature>
<feature type="region of interest" description="Disordered" evidence="10">
    <location>
        <begin position="1089"/>
        <end position="1149"/>
    </location>
</feature>
<sequence length="2505" mass="268779">MQNFPNSPASLHPGFTNRSGSMVGSPYPPHSGDPQISPRSIEEYAAMQQQAQANPQSHGQGHLLHRGQQHPGHAAHIHGYGSRTRAAGEVPQNSPHSGSNSNPYRKDMDYYFSVSGRDRSRRGGLGYGTGFGYSNLDGHMPHQYRHGVGSGSASGMMSPYPLDYGTTAASGGSGSSSSGAGSFSPSQQYNMGQGASMQPVSASPMHQRQHSQKYPSHQALHQGQPHRSYPLHSHRMPPQFSQYPAGSAGIYNSPPHRYDGSGSGAVDVKVNSSPTHSNPAPSNSTGPAESLGQPYPASHPQYSPQSHSLHKHTGHGQRNSQHSLVTGYDPSVKMQPHAAQASHAYSKHSHSSVPSANPGVTHHSSQEVSKSPMNSQTQPAQMQQNFSPISNPSPAASAVQSPSCSSSSSPLMGVSEGSGNTSAPQVQPPSQSSLSNPRNSHSHGRLLQTVPQLSPTPHSNSSISSCGSSIGGKGSRPAVNAGRSGVGSKGAAAREEGPVSLYQSFPQEKIMQDTGLNSLNALTSQVANIPNTVQHMLLTDTLLCHKKGKDGGQHPHMQPSSQAVPSQSKSQSATATLGHGPGREDGGVMVSEGGSSERAAIEDLSSRPERPSETKEEQGEHFSDGEPKRMRQMSGTSNESEPSNYYPPSKSHGEPTPSHSHNPTEQSCRRLPLRVDTEVSKKQLSAQYSTVGGAQTKTPDTQTPSSSSPPSVPPSAQPSPNLPHCLPPSSITSSSTPSPAHSSLSNCYLESDATNADTKNGVREREPREIKMERNSKTESEEANKKWENVAHRGDLAGLPEGDGSKKLQSIDSCKEELLSPKQNENKEGRPDKGQNFVPDRTLNAAEPQHGGVGVIVSTRPDSNQPEISKHPENTPLSPQYGGPLHSSQQNYPDERKFLRDSRSHNGDGDGPVDQYPAQYDASSKPDFGQMAPHLGPYKYGNHDMSFNTCIGMKNRGRMGPGAGMAANARFQGYNQPQLTYGSVPRKNSGIMGLDAQVRRAMGMGPRPEDSNSQMQQPYPSLLQEVLQGYHIDRRYGRPDQVNAHLQSPNLAQHHYQPRHPYALIESMKPHGVSSPALMSGVSVHHAEMTTGKPHPLSQGSGNDIGPALSHSSWDPEAQRLKGSHCGSSDKNRIGASPNQSSHMQQPTELTAVPPSKHINLADYSLPQRKSSCLTTPASAVQQLLLQEVEPLAGSVTPTNQTQISTASLLSPSSERRSVICDVSPSRRTPDQEMGQSGTPAASVIQQTFSSTAQEQDNRQEQPGNKAEVKTEEPITTIEATNQSRLGLSADATKKKSKCTVPSADMHSNPHRTSGGSIDLATTRHHPHPLPHHSIQNPLMSPQRQQPCSQGLDVSGSHTSAYTGYSYGDVREGNAELSKAHNPSYHGYGVTSSQPQLRNKPEGYSHPLSLHHAHDADARLDWTANPSRPTEMLIPNSAPDLHAPQNQPERKMMSPTDGLTNSSQLPRQHPQYPGAYYDMKMWEAYAARESGGGMLEGDPSTRIQQPASAVPPESVSAQPTAGSIHPETESPRAVKEETGKSLHPLPASNSVSHASSAGGNQGTPQGRQFRTGGSGEPNPLMMRRRVRSFISPIPAKRLHQDGAQKIGPSSYQSSLSHADPRYQNESDSDAPRPRLSSPNSCPTPNSQSPPSQGKTKVLPPRKGRGLKLEAIVQKITPNVKKVGDYNSHGDSDSNYPDTEVTPYCSDDQDISARFSSGDGSCLPYLGEGQSLDEVLSYRSMDDAGPPPMITYDSLKESSTGSSIGGALRGLQSDFDFGLGTSTTPGSLVGESDKDDLRIPSDFTLLGPLPPPPPLPRPVQGSPPPSSSALSDIQQFTNTYQQLETRRGEQSAANLLRQKLQETGMGFDEYSGSDYYGQGHHLLSRSQHQVSSPRSGMSMSDSKQLDSSVPKGYFPSGKKKGRPVGSVNKQKRAQQNQQQNMGPSSTTNSQASSPAAAAPTVPQVAPSTSTVTKAEVPTSSTTSPENQTPPPSTEPDQPAAVKVDIEVEDTQTEVVAKPGRHRQRKGKEDNEDGALSSRQRRRRRAVAVTSKEEPDTTNTVGNTGGIFLDKQNNAFSPYIHVERKIADLGAVCTIVNAEEEKLKSGKGSGAGGSSTDTLSNLAQMVKRDKDMARVRENSVTEQADSALQTGKALPSSGYVLPGPVVSESSHTGRLLCCLCQKWANYKHLGDLYGPYYPSEYASKLPRSHPQIKQILSHPGVSTSGVNLISNSAESTSSDTQLLDSSNVKSSTDSDCTASHATNPTSPATTVGTASPAAGEEMPSLSYKTASATINRRVHNWELTQESSTVTEQQKPPELQNEVTGDLKPQSQHQQLDDAQQWPQHRKLTSHPRFKRRHKSGEDLPRTIPSNNKASLPFQPPPPSLDSLGPLAQLAQLPQVPLDPEELWVHEGCITWASGVFLVNGKLYGLQETLDGARETNCSHCEMVGATLGCHSKGCTLRYHYICGIEADCSMNEDNFSLRCPKHKFPQSSRPAKSIYLEQSERG</sequence>
<dbReference type="InterPro" id="IPR013083">
    <property type="entry name" value="Znf_RING/FYVE/PHD"/>
</dbReference>
<reference evidence="13" key="1">
    <citation type="submission" date="2025-08" db="UniProtKB">
        <authorList>
            <consortium name="RefSeq"/>
        </authorList>
    </citation>
    <scope>IDENTIFICATION</scope>
</reference>
<dbReference type="GO" id="GO:0006357">
    <property type="term" value="P:regulation of transcription by RNA polymerase II"/>
    <property type="evidence" value="ECO:0007669"/>
    <property type="project" value="TreeGrafter"/>
</dbReference>
<keyword evidence="9" id="KW-0539">Nucleus</keyword>
<feature type="compositionally biased region" description="Basic and acidic residues" evidence="10">
    <location>
        <begin position="1526"/>
        <end position="1540"/>
    </location>
</feature>
<evidence type="ECO:0000256" key="5">
    <source>
        <dbReference type="ARBA" id="ARBA00022771"/>
    </source>
</evidence>
<evidence type="ECO:0000256" key="6">
    <source>
        <dbReference type="ARBA" id="ARBA00022833"/>
    </source>
</evidence>
<feature type="compositionally biased region" description="Polar residues" evidence="10">
    <location>
        <begin position="91"/>
        <end position="103"/>
    </location>
</feature>
<feature type="compositionally biased region" description="Low complexity" evidence="10">
    <location>
        <begin position="587"/>
        <end position="597"/>
    </location>
</feature>
<evidence type="ECO:0000256" key="4">
    <source>
        <dbReference type="ARBA" id="ARBA00022723"/>
    </source>
</evidence>
<evidence type="ECO:0000259" key="11">
    <source>
        <dbReference type="PROSITE" id="PS51805"/>
    </source>
</evidence>
<dbReference type="RefSeq" id="XP_012681391.2">
    <property type="nucleotide sequence ID" value="XM_012825937.3"/>
</dbReference>
<dbReference type="PANTHER" id="PTHR14955">
    <property type="entry name" value="RETINOIC ACID INDUCED 1/TRANSCRIPTION FACTOR 20"/>
    <property type="match status" value="1"/>
</dbReference>
<protein>
    <submittedName>
        <fullName evidence="13">Transcription factor 20</fullName>
    </submittedName>
</protein>
<feature type="compositionally biased region" description="Pro residues" evidence="10">
    <location>
        <begin position="710"/>
        <end position="721"/>
    </location>
</feature>
<dbReference type="GO" id="GO:0005634">
    <property type="term" value="C:nucleus"/>
    <property type="evidence" value="ECO:0007669"/>
    <property type="project" value="UniProtKB-SubCell"/>
</dbReference>
<evidence type="ECO:0000256" key="7">
    <source>
        <dbReference type="ARBA" id="ARBA00022843"/>
    </source>
</evidence>
<feature type="compositionally biased region" description="Basic and acidic residues" evidence="10">
    <location>
        <begin position="893"/>
        <end position="908"/>
    </location>
</feature>
<feature type="compositionally biased region" description="Basic residues" evidence="10">
    <location>
        <begin position="2342"/>
        <end position="2357"/>
    </location>
</feature>
<organism evidence="12 13">
    <name type="scientific">Clupea harengus</name>
    <name type="common">Atlantic herring</name>
    <dbReference type="NCBI Taxonomy" id="7950"/>
    <lineage>
        <taxon>Eukaryota</taxon>
        <taxon>Metazoa</taxon>
        <taxon>Chordata</taxon>
        <taxon>Craniata</taxon>
        <taxon>Vertebrata</taxon>
        <taxon>Euteleostomi</taxon>
        <taxon>Actinopterygii</taxon>
        <taxon>Neopterygii</taxon>
        <taxon>Teleostei</taxon>
        <taxon>Clupei</taxon>
        <taxon>Clupeiformes</taxon>
        <taxon>Clupeoidei</taxon>
        <taxon>Clupeidae</taxon>
        <taxon>Clupea</taxon>
    </lineage>
</organism>
<evidence type="ECO:0000256" key="10">
    <source>
        <dbReference type="SAM" id="MobiDB-lite"/>
    </source>
</evidence>
<dbReference type="InterPro" id="IPR001965">
    <property type="entry name" value="Znf_PHD"/>
</dbReference>
<keyword evidence="2" id="KW-1017">Isopeptide bond</keyword>
<feature type="compositionally biased region" description="Low complexity" evidence="10">
    <location>
        <begin position="455"/>
        <end position="468"/>
    </location>
</feature>
<feature type="region of interest" description="Disordered" evidence="10">
    <location>
        <begin position="1782"/>
        <end position="1830"/>
    </location>
</feature>
<feature type="compositionally biased region" description="Basic and acidic residues" evidence="10">
    <location>
        <begin position="760"/>
        <end position="795"/>
    </location>
</feature>
<proteinExistence type="predicted"/>
<feature type="compositionally biased region" description="Low complexity" evidence="10">
    <location>
        <begin position="168"/>
        <end position="182"/>
    </location>
</feature>
<feature type="compositionally biased region" description="Polar residues" evidence="10">
    <location>
        <begin position="1968"/>
        <end position="1985"/>
    </location>
</feature>
<evidence type="ECO:0000313" key="12">
    <source>
        <dbReference type="Proteomes" id="UP000515152"/>
    </source>
</evidence>
<evidence type="ECO:0000256" key="9">
    <source>
        <dbReference type="ARBA" id="ARBA00023242"/>
    </source>
</evidence>
<dbReference type="KEGG" id="char:105898840"/>
<evidence type="ECO:0000256" key="8">
    <source>
        <dbReference type="ARBA" id="ARBA00023159"/>
    </source>
</evidence>
<keyword evidence="3" id="KW-0597">Phosphoprotein</keyword>
<feature type="compositionally biased region" description="Polar residues" evidence="10">
    <location>
        <begin position="270"/>
        <end position="287"/>
    </location>
</feature>
<feature type="region of interest" description="Disordered" evidence="10">
    <location>
        <begin position="1"/>
        <end position="106"/>
    </location>
</feature>
<feature type="compositionally biased region" description="Polar residues" evidence="10">
    <location>
        <begin position="362"/>
        <end position="386"/>
    </location>
</feature>
<keyword evidence="6" id="KW-0862">Zinc</keyword>
<evidence type="ECO:0000256" key="3">
    <source>
        <dbReference type="ARBA" id="ARBA00022553"/>
    </source>
</evidence>
<feature type="compositionally biased region" description="Pro residues" evidence="10">
    <location>
        <begin position="1807"/>
        <end position="1825"/>
    </location>
</feature>
<feature type="compositionally biased region" description="Low complexity" evidence="10">
    <location>
        <begin position="2233"/>
        <end position="2244"/>
    </location>
</feature>
<dbReference type="InterPro" id="IPR034732">
    <property type="entry name" value="EPHD"/>
</dbReference>
<feature type="region of interest" description="Disordered" evidence="10">
    <location>
        <begin position="1865"/>
        <end position="2063"/>
    </location>
</feature>
<feature type="region of interest" description="Disordered" evidence="10">
    <location>
        <begin position="1492"/>
        <end position="1580"/>
    </location>
</feature>
<keyword evidence="7" id="KW-0832">Ubl conjugation</keyword>
<feature type="compositionally biased region" description="Polar residues" evidence="10">
    <location>
        <begin position="183"/>
        <end position="221"/>
    </location>
</feature>
<feature type="compositionally biased region" description="Polar residues" evidence="10">
    <location>
        <begin position="2303"/>
        <end position="2312"/>
    </location>
</feature>
<feature type="compositionally biased region" description="Basic residues" evidence="10">
    <location>
        <begin position="63"/>
        <end position="76"/>
    </location>
</feature>
<feature type="region of interest" description="Disordered" evidence="10">
    <location>
        <begin position="546"/>
        <end position="927"/>
    </location>
</feature>
<dbReference type="PANTHER" id="PTHR14955:SF7">
    <property type="entry name" value="TRANSCRIPTION FACTOR 20"/>
    <property type="match status" value="1"/>
</dbReference>
<keyword evidence="8" id="KW-0010">Activator</keyword>
<keyword evidence="12" id="KW-1185">Reference proteome</keyword>
<feature type="region of interest" description="Disordered" evidence="10">
    <location>
        <begin position="2225"/>
        <end position="2282"/>
    </location>
</feature>
<evidence type="ECO:0000313" key="13">
    <source>
        <dbReference type="RefSeq" id="XP_012681391.2"/>
    </source>
</evidence>
<keyword evidence="5" id="KW-0863">Zinc-finger</keyword>
<dbReference type="CTD" id="6942"/>
<dbReference type="Proteomes" id="UP000515152">
    <property type="component" value="Chromosome 1"/>
</dbReference>
<feature type="compositionally biased region" description="Polar residues" evidence="10">
    <location>
        <begin position="1137"/>
        <end position="1149"/>
    </location>
</feature>
<feature type="compositionally biased region" description="Polar residues" evidence="10">
    <location>
        <begin position="1334"/>
        <end position="1349"/>
    </location>
</feature>
<evidence type="ECO:0000256" key="1">
    <source>
        <dbReference type="ARBA" id="ARBA00004123"/>
    </source>
</evidence>
<feature type="region of interest" description="Disordered" evidence="10">
    <location>
        <begin position="168"/>
        <end position="499"/>
    </location>
</feature>
<feature type="region of interest" description="Disordered" evidence="10">
    <location>
        <begin position="2303"/>
        <end position="2387"/>
    </location>
</feature>
<dbReference type="Gene3D" id="3.30.40.10">
    <property type="entry name" value="Zinc/RING finger domain, C3HC4 (zinc finger)"/>
    <property type="match status" value="1"/>
</dbReference>
<feature type="region of interest" description="Disordered" evidence="10">
    <location>
        <begin position="1595"/>
        <end position="1666"/>
    </location>
</feature>
<feature type="region of interest" description="Disordered" evidence="10">
    <location>
        <begin position="1291"/>
        <end position="1356"/>
    </location>
</feature>
<dbReference type="GO" id="GO:0008270">
    <property type="term" value="F:zinc ion binding"/>
    <property type="evidence" value="ECO:0007669"/>
    <property type="project" value="UniProtKB-KW"/>
</dbReference>
<feature type="compositionally biased region" description="Polar residues" evidence="10">
    <location>
        <begin position="558"/>
        <end position="575"/>
    </location>
</feature>
<feature type="compositionally biased region" description="Low complexity" evidence="10">
    <location>
        <begin position="1933"/>
        <end position="1967"/>
    </location>
</feature>
<dbReference type="InterPro" id="IPR052440">
    <property type="entry name" value="Trans_Reg/Chrom_Remod"/>
</dbReference>
<dbReference type="SMART" id="SM00249">
    <property type="entry name" value="PHD"/>
    <property type="match status" value="1"/>
</dbReference>
<feature type="compositionally biased region" description="Polar residues" evidence="10">
    <location>
        <begin position="746"/>
        <end position="758"/>
    </location>
</feature>
<gene>
    <name evidence="13" type="primary">tcf20</name>
</gene>
<feature type="compositionally biased region" description="Low complexity" evidence="10">
    <location>
        <begin position="2327"/>
        <end position="2341"/>
    </location>
</feature>
<feature type="compositionally biased region" description="Polar residues" evidence="10">
    <location>
        <begin position="1547"/>
        <end position="1568"/>
    </location>
</feature>
<keyword evidence="4" id="KW-0479">Metal-binding</keyword>
<feature type="compositionally biased region" description="Low complexity" evidence="10">
    <location>
        <begin position="1890"/>
        <end position="1901"/>
    </location>
</feature>
<feature type="compositionally biased region" description="Basic and acidic residues" evidence="10">
    <location>
        <begin position="813"/>
        <end position="833"/>
    </location>
</feature>
<accession>A0A6P3VUH3</accession>
<evidence type="ECO:0000256" key="2">
    <source>
        <dbReference type="ARBA" id="ARBA00022499"/>
    </source>
</evidence>
<feature type="compositionally biased region" description="Polar residues" evidence="10">
    <location>
        <begin position="2245"/>
        <end position="2271"/>
    </location>
</feature>
<feature type="compositionally biased region" description="Basic and acidic residues" evidence="10">
    <location>
        <begin position="1618"/>
        <end position="1632"/>
    </location>
</feature>
<feature type="compositionally biased region" description="Polar residues" evidence="10">
    <location>
        <begin position="1607"/>
        <end position="1616"/>
    </location>
</feature>
<dbReference type="FunFam" id="3.30.40.10:FF:000116">
    <property type="entry name" value="Transcription factor 20 (AR1)"/>
    <property type="match status" value="1"/>
</dbReference>
<feature type="compositionally biased region" description="Polar residues" evidence="10">
    <location>
        <begin position="1457"/>
        <end position="1466"/>
    </location>
</feature>
<feature type="compositionally biased region" description="Low complexity" evidence="10">
    <location>
        <begin position="422"/>
        <end position="439"/>
    </location>
</feature>
<name>A0A6P3VUH3_CLUHA</name>
<feature type="compositionally biased region" description="Low complexity" evidence="10">
    <location>
        <begin position="387"/>
        <end position="410"/>
    </location>
</feature>
<feature type="domain" description="PHD-type" evidence="11">
    <location>
        <begin position="2382"/>
        <end position="2486"/>
    </location>
</feature>
<dbReference type="Pfam" id="PF13771">
    <property type="entry name" value="zf-HC5HC2H"/>
    <property type="match status" value="1"/>
</dbReference>